<dbReference type="EMBL" id="HG001832">
    <property type="protein sequence ID" value="CDF37351.1"/>
    <property type="molecule type" value="Genomic_DNA"/>
</dbReference>
<reference evidence="4" key="1">
    <citation type="journal article" date="2013" name="Proc. Natl. Acad. Sci. U.S.A.">
        <title>Genome structure and metabolic features in the red seaweed Chondrus crispus shed light on evolution of the Archaeplastida.</title>
        <authorList>
            <person name="Collen J."/>
            <person name="Porcel B."/>
            <person name="Carre W."/>
            <person name="Ball S.G."/>
            <person name="Chaparro C."/>
            <person name="Tonon T."/>
            <person name="Barbeyron T."/>
            <person name="Michel G."/>
            <person name="Noel B."/>
            <person name="Valentin K."/>
            <person name="Elias M."/>
            <person name="Artiguenave F."/>
            <person name="Arun A."/>
            <person name="Aury J.M."/>
            <person name="Barbosa-Neto J.F."/>
            <person name="Bothwell J.H."/>
            <person name="Bouget F.Y."/>
            <person name="Brillet L."/>
            <person name="Cabello-Hurtado F."/>
            <person name="Capella-Gutierrez S."/>
            <person name="Charrier B."/>
            <person name="Cladiere L."/>
            <person name="Cock J.M."/>
            <person name="Coelho S.M."/>
            <person name="Colleoni C."/>
            <person name="Czjzek M."/>
            <person name="Da Silva C."/>
            <person name="Delage L."/>
            <person name="Denoeud F."/>
            <person name="Deschamps P."/>
            <person name="Dittami S.M."/>
            <person name="Gabaldon T."/>
            <person name="Gachon C.M."/>
            <person name="Groisillier A."/>
            <person name="Herve C."/>
            <person name="Jabbari K."/>
            <person name="Katinka M."/>
            <person name="Kloareg B."/>
            <person name="Kowalczyk N."/>
            <person name="Labadie K."/>
            <person name="Leblanc C."/>
            <person name="Lopez P.J."/>
            <person name="McLachlan D.H."/>
            <person name="Meslet-Cladiere L."/>
            <person name="Moustafa A."/>
            <person name="Nehr Z."/>
            <person name="Nyvall Collen P."/>
            <person name="Panaud O."/>
            <person name="Partensky F."/>
            <person name="Poulain J."/>
            <person name="Rensing S.A."/>
            <person name="Rousvoal S."/>
            <person name="Samson G."/>
            <person name="Symeonidi A."/>
            <person name="Weissenbach J."/>
            <person name="Zambounis A."/>
            <person name="Wincker P."/>
            <person name="Boyen C."/>
        </authorList>
    </citation>
    <scope>NUCLEOTIDE SEQUENCE [LARGE SCALE GENOMIC DNA]</scope>
    <source>
        <strain evidence="4">cv. Stackhouse</strain>
    </source>
</reference>
<dbReference type="Gene3D" id="2.40.50.140">
    <property type="entry name" value="Nucleic acid-binding proteins"/>
    <property type="match status" value="1"/>
</dbReference>
<dbReference type="GO" id="GO:0006412">
    <property type="term" value="P:translation"/>
    <property type="evidence" value="ECO:0007669"/>
    <property type="project" value="TreeGrafter"/>
</dbReference>
<dbReference type="InterPro" id="IPR050437">
    <property type="entry name" value="Ribos_protein_bS1-like"/>
</dbReference>
<dbReference type="OrthoDB" id="995477at2759"/>
<feature type="region of interest" description="Disordered" evidence="1">
    <location>
        <begin position="114"/>
        <end position="142"/>
    </location>
</feature>
<gene>
    <name evidence="3" type="ORF">CHC_T00005495001</name>
</gene>
<accession>R7QIP7</accession>
<dbReference type="GeneID" id="17324886"/>
<dbReference type="Pfam" id="PF00575">
    <property type="entry name" value="S1"/>
    <property type="match status" value="1"/>
</dbReference>
<evidence type="ECO:0000256" key="1">
    <source>
        <dbReference type="SAM" id="MobiDB-lite"/>
    </source>
</evidence>
<dbReference type="SUPFAM" id="SSF50249">
    <property type="entry name" value="Nucleic acid-binding proteins"/>
    <property type="match status" value="1"/>
</dbReference>
<dbReference type="PROSITE" id="PS50126">
    <property type="entry name" value="S1"/>
    <property type="match status" value="1"/>
</dbReference>
<organism evidence="3 4">
    <name type="scientific">Chondrus crispus</name>
    <name type="common">Carrageen Irish moss</name>
    <name type="synonym">Polymorpha crispa</name>
    <dbReference type="NCBI Taxonomy" id="2769"/>
    <lineage>
        <taxon>Eukaryota</taxon>
        <taxon>Rhodophyta</taxon>
        <taxon>Florideophyceae</taxon>
        <taxon>Rhodymeniophycidae</taxon>
        <taxon>Gigartinales</taxon>
        <taxon>Gigartinaceae</taxon>
        <taxon>Chondrus</taxon>
    </lineage>
</organism>
<name>R7QIP7_CHOCR</name>
<dbReference type="KEGG" id="ccp:CHC_T00005495001"/>
<dbReference type="SMART" id="SM00316">
    <property type="entry name" value="S1"/>
    <property type="match status" value="1"/>
</dbReference>
<feature type="domain" description="S1 motif" evidence="2">
    <location>
        <begin position="9"/>
        <end position="78"/>
    </location>
</feature>
<dbReference type="InterPro" id="IPR003029">
    <property type="entry name" value="S1_domain"/>
</dbReference>
<dbReference type="PANTHER" id="PTHR10724">
    <property type="entry name" value="30S RIBOSOMAL PROTEIN S1"/>
    <property type="match status" value="1"/>
</dbReference>
<evidence type="ECO:0000313" key="4">
    <source>
        <dbReference type="Proteomes" id="UP000012073"/>
    </source>
</evidence>
<sequence>MPIRDVEIGKRYEGTVERVTNYGAYVDIGAERLGFLHVAAIWGRRPRETLEQLRIGESVWVNVDDVDEIRSHIRLRARGRRHTELRKDGPLGELARMEGDDQADGQEVVIRQAVQRPWSERDEEEDKDGTDEENYEDEDFEDMYEREIEDDMFSDLELLPKDITNMIDGNDEHYDITHFQ</sequence>
<dbReference type="GO" id="GO:0003729">
    <property type="term" value="F:mRNA binding"/>
    <property type="evidence" value="ECO:0007669"/>
    <property type="project" value="TreeGrafter"/>
</dbReference>
<dbReference type="Proteomes" id="UP000012073">
    <property type="component" value="Unassembled WGS sequence"/>
</dbReference>
<feature type="compositionally biased region" description="Acidic residues" evidence="1">
    <location>
        <begin position="121"/>
        <end position="142"/>
    </location>
</feature>
<evidence type="ECO:0000259" key="2">
    <source>
        <dbReference type="PROSITE" id="PS50126"/>
    </source>
</evidence>
<protein>
    <recommendedName>
        <fullName evidence="2">S1 motif domain-containing protein</fullName>
    </recommendedName>
</protein>
<keyword evidence="4" id="KW-1185">Reference proteome</keyword>
<dbReference type="PANTHER" id="PTHR10724:SF10">
    <property type="entry name" value="S1 RNA-BINDING DOMAIN-CONTAINING PROTEIN 1"/>
    <property type="match status" value="1"/>
</dbReference>
<dbReference type="AlphaFoldDB" id="R7QIP7"/>
<dbReference type="InterPro" id="IPR012340">
    <property type="entry name" value="NA-bd_OB-fold"/>
</dbReference>
<dbReference type="RefSeq" id="XP_005717170.1">
    <property type="nucleotide sequence ID" value="XM_005717113.1"/>
</dbReference>
<proteinExistence type="predicted"/>
<dbReference type="STRING" id="2769.R7QIP7"/>
<evidence type="ECO:0000313" key="3">
    <source>
        <dbReference type="EMBL" id="CDF37351.1"/>
    </source>
</evidence>
<dbReference type="GO" id="GO:0003735">
    <property type="term" value="F:structural constituent of ribosome"/>
    <property type="evidence" value="ECO:0007669"/>
    <property type="project" value="TreeGrafter"/>
</dbReference>
<dbReference type="Gramene" id="CDF37351">
    <property type="protein sequence ID" value="CDF37351"/>
    <property type="gene ID" value="CHC_T00005495001"/>
</dbReference>